<dbReference type="AlphaFoldDB" id="A0A2T4B5S7"/>
<dbReference type="RefSeq" id="XP_024747948.1">
    <property type="nucleotide sequence ID" value="XM_024891015.1"/>
</dbReference>
<evidence type="ECO:0000313" key="2">
    <source>
        <dbReference type="EMBL" id="PTB64628.1"/>
    </source>
</evidence>
<dbReference type="Proteomes" id="UP000241546">
    <property type="component" value="Unassembled WGS sequence"/>
</dbReference>
<organism evidence="2 3">
    <name type="scientific">Trichoderma citrinoviride</name>
    <dbReference type="NCBI Taxonomy" id="58853"/>
    <lineage>
        <taxon>Eukaryota</taxon>
        <taxon>Fungi</taxon>
        <taxon>Dikarya</taxon>
        <taxon>Ascomycota</taxon>
        <taxon>Pezizomycotina</taxon>
        <taxon>Sordariomycetes</taxon>
        <taxon>Hypocreomycetidae</taxon>
        <taxon>Hypocreales</taxon>
        <taxon>Hypocreaceae</taxon>
        <taxon>Trichoderma</taxon>
    </lineage>
</organism>
<gene>
    <name evidence="2" type="ORF">BBK36DRAFT_1123105</name>
</gene>
<evidence type="ECO:0000313" key="3">
    <source>
        <dbReference type="Proteomes" id="UP000241546"/>
    </source>
</evidence>
<dbReference type="OrthoDB" id="4868006at2759"/>
<dbReference type="EMBL" id="KZ680216">
    <property type="protein sequence ID" value="PTB64628.1"/>
    <property type="molecule type" value="Genomic_DNA"/>
</dbReference>
<keyword evidence="3" id="KW-1185">Reference proteome</keyword>
<proteinExistence type="predicted"/>
<feature type="region of interest" description="Disordered" evidence="1">
    <location>
        <begin position="204"/>
        <end position="223"/>
    </location>
</feature>
<sequence>MVPNEHAAAQGDDEEGQTPEDIVAALHALIRNADDPDDFLAKQVDITALVLRLKHLQDRQPPRVSFSPAVAASRRTRLEAALELLLADTCAIPPLKWAAYRRRLVKFSESETVSEMSFAQRLCKVTEIVYMPEELDALSKEDFKRLQGVVRICATAAQALTVEGEESMDGLGERWVQAKARDLEFFRTMFASVRGTFKASVGEGEDVEMPWERKSEPQGGAGQ</sequence>
<reference evidence="3" key="1">
    <citation type="submission" date="2016-07" db="EMBL/GenBank/DDBJ databases">
        <title>Multiple horizontal gene transfer events from other fungi enriched the ability of initially mycotrophic Trichoderma (Ascomycota) to feed on dead plant biomass.</title>
        <authorList>
            <consortium name="DOE Joint Genome Institute"/>
            <person name="Atanasova L."/>
            <person name="Chenthamara K."/>
            <person name="Zhang J."/>
            <person name="Grujic M."/>
            <person name="Henrissat B."/>
            <person name="Kuo A."/>
            <person name="Aerts A."/>
            <person name="Salamov A."/>
            <person name="Lipzen A."/>
            <person name="Labutti K."/>
            <person name="Barry K."/>
            <person name="Miao Y."/>
            <person name="Rahimi M.J."/>
            <person name="Shen Q."/>
            <person name="Grigoriev I.V."/>
            <person name="Kubicek C.P."/>
            <person name="Druzhinina I.S."/>
        </authorList>
    </citation>
    <scope>NUCLEOTIDE SEQUENCE [LARGE SCALE GENOMIC DNA]</scope>
    <source>
        <strain evidence="3">TUCIM 6016</strain>
    </source>
</reference>
<evidence type="ECO:0000256" key="1">
    <source>
        <dbReference type="SAM" id="MobiDB-lite"/>
    </source>
</evidence>
<name>A0A2T4B5S7_9HYPO</name>
<protein>
    <submittedName>
        <fullName evidence="2">Uncharacterized protein</fullName>
    </submittedName>
</protein>
<dbReference type="GeneID" id="36599133"/>
<accession>A0A2T4B5S7</accession>